<reference evidence="4" key="1">
    <citation type="journal article" date="2023" name="Commun. Biol.">
        <title>Genome analysis of Parmales, the sister group of diatoms, reveals the evolutionary specialization of diatoms from phago-mixotrophs to photoautotrophs.</title>
        <authorList>
            <person name="Ban H."/>
            <person name="Sato S."/>
            <person name="Yoshikawa S."/>
            <person name="Yamada K."/>
            <person name="Nakamura Y."/>
            <person name="Ichinomiya M."/>
            <person name="Sato N."/>
            <person name="Blanc-Mathieu R."/>
            <person name="Endo H."/>
            <person name="Kuwata A."/>
            <person name="Ogata H."/>
        </authorList>
    </citation>
    <scope>NUCLEOTIDE SEQUENCE [LARGE SCALE GENOMIC DNA]</scope>
    <source>
        <strain evidence="4">NIES 3700</strain>
    </source>
</reference>
<dbReference type="EMBL" id="BRXW01000590">
    <property type="protein sequence ID" value="GMH68110.1"/>
    <property type="molecule type" value="Genomic_DNA"/>
</dbReference>
<sequence length="271" mass="29945">MERQNAHIAMPGNILPKPVYVAIASLDITECISCALGNGVSLISALSPTGRLEDTNAIRMRDNDENSPTFDSEGVVRGRVEVMKNDQLGWATVNSLLWDDGDAFITCRQIGTDLGYITVSREALEPSDIPVGSGETISIEVCPPGTQNILLCPPSNPLDIGFLGDLTYEMDVGIKCEFRQPVKMTCAICPAGTYSDAIGTSICTSCSEGTANANPVHKLHGRSLQQHARRHFSRHMSRVRGWEDEQRRSDFLHELRAWFICRVWRSSLYFV</sequence>
<evidence type="ECO:0000259" key="2">
    <source>
        <dbReference type="PROSITE" id="PS50287"/>
    </source>
</evidence>
<organism evidence="3 4">
    <name type="scientific">Triparma laevis f. longispina</name>
    <dbReference type="NCBI Taxonomy" id="1714387"/>
    <lineage>
        <taxon>Eukaryota</taxon>
        <taxon>Sar</taxon>
        <taxon>Stramenopiles</taxon>
        <taxon>Ochrophyta</taxon>
        <taxon>Bolidophyceae</taxon>
        <taxon>Parmales</taxon>
        <taxon>Triparmaceae</taxon>
        <taxon>Triparma</taxon>
    </lineage>
</organism>
<dbReference type="OrthoDB" id="536948at2759"/>
<proteinExistence type="predicted"/>
<dbReference type="InterPro" id="IPR036772">
    <property type="entry name" value="SRCR-like_dom_sf"/>
</dbReference>
<dbReference type="PROSITE" id="PS50287">
    <property type="entry name" value="SRCR_2"/>
    <property type="match status" value="1"/>
</dbReference>
<dbReference type="InterPro" id="IPR011641">
    <property type="entry name" value="Tyr-kin_ephrin_A/B_rcpt-like"/>
</dbReference>
<dbReference type="Gene3D" id="2.10.50.10">
    <property type="entry name" value="Tumor Necrosis Factor Receptor, subunit A, domain 2"/>
    <property type="match status" value="1"/>
</dbReference>
<keyword evidence="1" id="KW-1015">Disulfide bond</keyword>
<evidence type="ECO:0000313" key="3">
    <source>
        <dbReference type="EMBL" id="GMH68110.1"/>
    </source>
</evidence>
<dbReference type="InterPro" id="IPR001190">
    <property type="entry name" value="SRCR"/>
</dbReference>
<dbReference type="Gene3D" id="3.10.250.10">
    <property type="entry name" value="SRCR-like domain"/>
    <property type="match status" value="1"/>
</dbReference>
<keyword evidence="4" id="KW-1185">Reference proteome</keyword>
<comment type="caution">
    <text evidence="3">The sequence shown here is derived from an EMBL/GenBank/DDBJ whole genome shotgun (WGS) entry which is preliminary data.</text>
</comment>
<dbReference type="Proteomes" id="UP001165122">
    <property type="component" value="Unassembled WGS sequence"/>
</dbReference>
<evidence type="ECO:0000313" key="4">
    <source>
        <dbReference type="Proteomes" id="UP001165122"/>
    </source>
</evidence>
<accession>A0A9W7AI00</accession>
<dbReference type="SUPFAM" id="SSF56487">
    <property type="entry name" value="SRCR-like"/>
    <property type="match status" value="1"/>
</dbReference>
<feature type="domain" description="SRCR" evidence="2">
    <location>
        <begin position="58"/>
        <end position="177"/>
    </location>
</feature>
<protein>
    <recommendedName>
        <fullName evidence="2">SRCR domain-containing protein</fullName>
    </recommendedName>
</protein>
<dbReference type="SMART" id="SM00202">
    <property type="entry name" value="SR"/>
    <property type="match status" value="1"/>
</dbReference>
<dbReference type="GO" id="GO:0016020">
    <property type="term" value="C:membrane"/>
    <property type="evidence" value="ECO:0007669"/>
    <property type="project" value="InterPro"/>
</dbReference>
<name>A0A9W7AI00_9STRA</name>
<dbReference type="AlphaFoldDB" id="A0A9W7AI00"/>
<gene>
    <name evidence="3" type="ORF">TrLO_g13708</name>
</gene>
<evidence type="ECO:0000256" key="1">
    <source>
        <dbReference type="ARBA" id="ARBA00023157"/>
    </source>
</evidence>
<dbReference type="Pfam" id="PF07699">
    <property type="entry name" value="Ephrin_rec_like"/>
    <property type="match status" value="1"/>
</dbReference>